<organism evidence="2 3">
    <name type="scientific">Edwardsiella tarda ATCC 23685</name>
    <dbReference type="NCBI Taxonomy" id="500638"/>
    <lineage>
        <taxon>Bacteria</taxon>
        <taxon>Pseudomonadati</taxon>
        <taxon>Pseudomonadota</taxon>
        <taxon>Gammaproteobacteria</taxon>
        <taxon>Enterobacterales</taxon>
        <taxon>Hafniaceae</taxon>
        <taxon>Edwardsiella</taxon>
    </lineage>
</organism>
<dbReference type="CAZy" id="GT2">
    <property type="family name" value="Glycosyltransferase Family 2"/>
</dbReference>
<feature type="domain" description="Glycosyltransferase 2-like" evidence="1">
    <location>
        <begin position="36"/>
        <end position="133"/>
    </location>
</feature>
<dbReference type="HOGENOM" id="CLU_025996_25_2_6"/>
<evidence type="ECO:0000259" key="1">
    <source>
        <dbReference type="Pfam" id="PF00535"/>
    </source>
</evidence>
<reference evidence="2 3" key="1">
    <citation type="submission" date="2010-02" db="EMBL/GenBank/DDBJ databases">
        <authorList>
            <person name="Weinstock G."/>
            <person name="Sodergren E."/>
            <person name="Clifton S."/>
            <person name="Fulton L."/>
            <person name="Fulton B."/>
            <person name="Courtney L."/>
            <person name="Fronick C."/>
            <person name="Harrison M."/>
            <person name="Strong C."/>
            <person name="Farmer C."/>
            <person name="Delahaunty K."/>
            <person name="Markovic C."/>
            <person name="Hall O."/>
            <person name="Minx P."/>
            <person name="Tomlinson C."/>
            <person name="Mitreva M."/>
            <person name="Nelson J."/>
            <person name="Hou S."/>
            <person name="Wollam A."/>
            <person name="Pepin K.H."/>
            <person name="Johnson M."/>
            <person name="Bhonagiri V."/>
            <person name="Zhang X."/>
            <person name="Suruliraj S."/>
            <person name="Warren W."/>
            <person name="Chinwalla A."/>
            <person name="Mardis E.R."/>
            <person name="Wilson R.K."/>
        </authorList>
    </citation>
    <scope>NUCLEOTIDE SEQUENCE [LARGE SCALE GENOMIC DNA]</scope>
    <source>
        <strain evidence="2 3">ATCC 23685</strain>
    </source>
</reference>
<keyword evidence="2" id="KW-0808">Transferase</keyword>
<dbReference type="Proteomes" id="UP000003692">
    <property type="component" value="Unassembled WGS sequence"/>
</dbReference>
<dbReference type="PANTHER" id="PTHR22916:SF3">
    <property type="entry name" value="UDP-GLCNAC:BETAGAL BETA-1,3-N-ACETYLGLUCOSAMINYLTRANSFERASE-LIKE PROTEIN 1"/>
    <property type="match status" value="1"/>
</dbReference>
<dbReference type="CDD" id="cd00761">
    <property type="entry name" value="Glyco_tranf_GTA_type"/>
    <property type="match status" value="1"/>
</dbReference>
<name>D4F6E7_EDWTA</name>
<dbReference type="Pfam" id="PF00535">
    <property type="entry name" value="Glycos_transf_2"/>
    <property type="match status" value="1"/>
</dbReference>
<dbReference type="AlphaFoldDB" id="D4F6E7"/>
<sequence>MYNLLLISMAHLTHIGTVCVYHTKGYIVDNQPIKISIIIPCFNSSEYIEACLLSVFPHIDEYIEVIVINDGSTDDSLDKINKLASHYHHKNINIITQNNAGLSAARNTGLTIARGNYIAFLDSDDFYHPDFWQFIPRLTDDHSIDIIEFNAEQFESSIENIIEHIDCAVFDGSITIDHIEKLYPAFRRSKWYPWARVYKTELFRENNIQFPQGRLYEDMTTVPLLYLQSKHIYSLNKSLVWYRFHSKSITQTFRPKDILDLIYVAQVLSRVSMETPSAKSVIFPTIQRVYNFIKYTIARNKYTKIKNNEWQKLKIALLPFIPYFKLSKQMQIKLLPIYINMIVRFRRK</sequence>
<comment type="caution">
    <text evidence="2">The sequence shown here is derived from an EMBL/GenBank/DDBJ whole genome shotgun (WGS) entry which is preliminary data.</text>
</comment>
<dbReference type="SUPFAM" id="SSF53448">
    <property type="entry name" value="Nucleotide-diphospho-sugar transferases"/>
    <property type="match status" value="1"/>
</dbReference>
<dbReference type="EMBL" id="ADGK01000198">
    <property type="protein sequence ID" value="EFE22661.1"/>
    <property type="molecule type" value="Genomic_DNA"/>
</dbReference>
<evidence type="ECO:0000313" key="2">
    <source>
        <dbReference type="EMBL" id="EFE22661.1"/>
    </source>
</evidence>
<gene>
    <name evidence="2" type="ORF">EDWATA_02328</name>
</gene>
<proteinExistence type="predicted"/>
<dbReference type="InterPro" id="IPR001173">
    <property type="entry name" value="Glyco_trans_2-like"/>
</dbReference>
<protein>
    <submittedName>
        <fullName evidence="2">Glycosyltransferase, group 2 family protein</fullName>
        <ecNumber evidence="2">2.4.-.-</ecNumber>
    </submittedName>
</protein>
<dbReference type="PANTHER" id="PTHR22916">
    <property type="entry name" value="GLYCOSYLTRANSFERASE"/>
    <property type="match status" value="1"/>
</dbReference>
<dbReference type="GO" id="GO:0016758">
    <property type="term" value="F:hexosyltransferase activity"/>
    <property type="evidence" value="ECO:0007669"/>
    <property type="project" value="UniProtKB-ARBA"/>
</dbReference>
<accession>D4F6E7</accession>
<keyword evidence="2" id="KW-0328">Glycosyltransferase</keyword>
<dbReference type="Gene3D" id="3.90.550.10">
    <property type="entry name" value="Spore Coat Polysaccharide Biosynthesis Protein SpsA, Chain A"/>
    <property type="match status" value="1"/>
</dbReference>
<dbReference type="InterPro" id="IPR029044">
    <property type="entry name" value="Nucleotide-diphossugar_trans"/>
</dbReference>
<dbReference type="EC" id="2.4.-.-" evidence="2"/>
<evidence type="ECO:0000313" key="3">
    <source>
        <dbReference type="Proteomes" id="UP000003692"/>
    </source>
</evidence>